<dbReference type="AlphaFoldDB" id="A0AAJ4T3I9"/>
<evidence type="ECO:0000259" key="2">
    <source>
        <dbReference type="Pfam" id="PF16220"/>
    </source>
</evidence>
<gene>
    <name evidence="3" type="ORF">J3P46_17295</name>
</gene>
<name>A0AAJ4T3I9_9BURK</name>
<dbReference type="Pfam" id="PF04773">
    <property type="entry name" value="FecR"/>
    <property type="match status" value="1"/>
</dbReference>
<proteinExistence type="predicted"/>
<dbReference type="InterPro" id="IPR006860">
    <property type="entry name" value="FecR"/>
</dbReference>
<dbReference type="PANTHER" id="PTHR30273">
    <property type="entry name" value="PERIPLASMIC SIGNAL SENSOR AND SIGMA FACTOR ACTIVATOR FECR-RELATED"/>
    <property type="match status" value="1"/>
</dbReference>
<evidence type="ECO:0000313" key="3">
    <source>
        <dbReference type="EMBL" id="QSX94488.1"/>
    </source>
</evidence>
<feature type="domain" description="FecR protein" evidence="1">
    <location>
        <begin position="98"/>
        <end position="190"/>
    </location>
</feature>
<sequence length="307" mass="33485">MPVDRRIVHDAAAWLVKLHGDEMTAREHVRLAQWCAQSPEHERAWQAANELARTFGAVPTDIGQATLGRQRDRRAALKALAAVALVSPLAWHYSQRAAYRTATGEQASFILDDGSVLTLNTASAADVVFDGQQRLVILREGEMLIETASDARARPFRVRTAQGSLRTLGTRFAVRQYAGRTELAVLAHAVEVRASAVARPVVVPAGFHASFSAQAIGAAQRSGAAQTAWQRGLLLADKMRLDDFLPELARYRRGILRCDPAVAGLRISGIFRTDNIDQALDVLQQTLPVAILSRTPYWLTVVAAPPS</sequence>
<evidence type="ECO:0000313" key="4">
    <source>
        <dbReference type="Proteomes" id="UP000662821"/>
    </source>
</evidence>
<dbReference type="PIRSF" id="PIRSF018266">
    <property type="entry name" value="FecR"/>
    <property type="match status" value="1"/>
</dbReference>
<dbReference type="RefSeq" id="WP_208672410.1">
    <property type="nucleotide sequence ID" value="NZ_CP071520.1"/>
</dbReference>
<organism evidence="3 4">
    <name type="scientific">Janthinobacterium lividum</name>
    <dbReference type="NCBI Taxonomy" id="29581"/>
    <lineage>
        <taxon>Bacteria</taxon>
        <taxon>Pseudomonadati</taxon>
        <taxon>Pseudomonadota</taxon>
        <taxon>Betaproteobacteria</taxon>
        <taxon>Burkholderiales</taxon>
        <taxon>Oxalobacteraceae</taxon>
        <taxon>Janthinobacterium</taxon>
    </lineage>
</organism>
<reference evidence="3 4" key="1">
    <citation type="submission" date="2021-03" db="EMBL/GenBank/DDBJ databases">
        <title>Draft genome sequence of Janthinobacterium sp. strain PLB02 isolated from infected primmorphs (Lubomirskia baicalensis).</title>
        <authorList>
            <person name="Chernogor L.I."/>
            <person name="Belikov S.I."/>
            <person name="Petrushin I.S."/>
        </authorList>
    </citation>
    <scope>NUCLEOTIDE SEQUENCE [LARGE SCALE GENOMIC DNA]</scope>
    <source>
        <strain evidence="3 4">PLB02</strain>
    </source>
</reference>
<dbReference type="GO" id="GO:0016989">
    <property type="term" value="F:sigma factor antagonist activity"/>
    <property type="evidence" value="ECO:0007669"/>
    <property type="project" value="TreeGrafter"/>
</dbReference>
<dbReference type="InterPro" id="IPR032623">
    <property type="entry name" value="FecR_N"/>
</dbReference>
<dbReference type="EMBL" id="CP071520">
    <property type="protein sequence ID" value="QSX94488.1"/>
    <property type="molecule type" value="Genomic_DNA"/>
</dbReference>
<dbReference type="Gene3D" id="2.60.120.1440">
    <property type="match status" value="1"/>
</dbReference>
<dbReference type="PANTHER" id="PTHR30273:SF2">
    <property type="entry name" value="PROTEIN FECR"/>
    <property type="match status" value="1"/>
</dbReference>
<feature type="domain" description="FecR N-terminal" evidence="2">
    <location>
        <begin position="10"/>
        <end position="50"/>
    </location>
</feature>
<dbReference type="InterPro" id="IPR012373">
    <property type="entry name" value="Ferrdict_sens_TM"/>
</dbReference>
<dbReference type="Proteomes" id="UP000662821">
    <property type="component" value="Chromosome"/>
</dbReference>
<accession>A0AAJ4T3I9</accession>
<evidence type="ECO:0000259" key="1">
    <source>
        <dbReference type="Pfam" id="PF04773"/>
    </source>
</evidence>
<dbReference type="Pfam" id="PF16220">
    <property type="entry name" value="DUF4880"/>
    <property type="match status" value="1"/>
</dbReference>
<protein>
    <submittedName>
        <fullName evidence="3">FecR domain-containing protein</fullName>
    </submittedName>
</protein>